<name>E9PA97_YEASX</name>
<dbReference type="EMBL" id="X91067">
    <property type="protein sequence ID" value="CAA62532.1"/>
    <property type="molecule type" value="Genomic_DNA"/>
</dbReference>
<proteinExistence type="predicted"/>
<protein>
    <submittedName>
        <fullName evidence="1">DNA from chromosome XV (contains gpd3, arg1, gpm3, sp2, gal11 genes)</fullName>
    </submittedName>
</protein>
<dbReference type="AlphaFoldDB" id="E9PA97"/>
<sequence>MVNIGIPVWLNFRVIDQVFIEITAWDFVSSTFERLFRYNIRCSKTFITEHFLQWNFHGVNMINWSIILDSFFCDITTNCHGILDVFNTTINRLRKRITTSQV</sequence>
<reference evidence="1" key="1">
    <citation type="journal article" date="1996" name="Yeast">
        <title>Analysis of a 26 kb region on the left arm of yeast chromosome XV.</title>
        <authorList>
            <person name="Mannhaupt G."/>
            <person name="Vetter I."/>
            <person name="Schwarzlose C."/>
            <person name="Mitzel S."/>
            <person name="Feldmann H."/>
        </authorList>
    </citation>
    <scope>NUCLEOTIDE SEQUENCE</scope>
    <source>
        <strain evidence="1">Alpha S288</strain>
    </source>
</reference>
<evidence type="ECO:0000313" key="1">
    <source>
        <dbReference type="EMBL" id="CAA62532.1"/>
    </source>
</evidence>
<organism evidence="1">
    <name type="scientific">Saccharomyces cerevisiae</name>
    <name type="common">Baker's yeast</name>
    <dbReference type="NCBI Taxonomy" id="4932"/>
    <lineage>
        <taxon>Eukaryota</taxon>
        <taxon>Fungi</taxon>
        <taxon>Dikarya</taxon>
        <taxon>Ascomycota</taxon>
        <taxon>Saccharomycotina</taxon>
        <taxon>Saccharomycetes</taxon>
        <taxon>Saccharomycetales</taxon>
        <taxon>Saccharomycetaceae</taxon>
        <taxon>Saccharomyces</taxon>
    </lineage>
</organism>
<accession>E9PA97</accession>